<dbReference type="Pfam" id="PF00440">
    <property type="entry name" value="TetR_N"/>
    <property type="match status" value="1"/>
</dbReference>
<dbReference type="InterPro" id="IPR009057">
    <property type="entry name" value="Homeodomain-like_sf"/>
</dbReference>
<keyword evidence="1 2" id="KW-0238">DNA-binding</keyword>
<dbReference type="PANTHER" id="PTHR43479">
    <property type="entry name" value="ACREF/ENVCD OPERON REPRESSOR-RELATED"/>
    <property type="match status" value="1"/>
</dbReference>
<dbReference type="SUPFAM" id="SSF46955">
    <property type="entry name" value="Putative DNA-binding domain"/>
    <property type="match status" value="1"/>
</dbReference>
<dbReference type="OrthoDB" id="9798857at2"/>
<dbReference type="SUPFAM" id="SSF48498">
    <property type="entry name" value="Tetracyclin repressor-like, C-terminal domain"/>
    <property type="match status" value="1"/>
</dbReference>
<dbReference type="PANTHER" id="PTHR43479:SF11">
    <property type="entry name" value="ACREF_ENVCD OPERON REPRESSOR-RELATED"/>
    <property type="match status" value="1"/>
</dbReference>
<name>A0A1M6FBB2_9BACT</name>
<accession>A0A1M6FBB2</accession>
<evidence type="ECO:0000256" key="3">
    <source>
        <dbReference type="SAM" id="MobiDB-lite"/>
    </source>
</evidence>
<evidence type="ECO:0000259" key="4">
    <source>
        <dbReference type="PROSITE" id="PS50937"/>
    </source>
</evidence>
<dbReference type="PRINTS" id="PR00040">
    <property type="entry name" value="HTHMERR"/>
</dbReference>
<reference evidence="7" key="1">
    <citation type="submission" date="2016-11" db="EMBL/GenBank/DDBJ databases">
        <authorList>
            <person name="Varghese N."/>
            <person name="Submissions S."/>
        </authorList>
    </citation>
    <scope>NUCLEOTIDE SEQUENCE [LARGE SCALE GENOMIC DNA]</scope>
    <source>
        <strain evidence="7">DSM 16219</strain>
    </source>
</reference>
<dbReference type="PROSITE" id="PS50937">
    <property type="entry name" value="HTH_MERR_2"/>
    <property type="match status" value="1"/>
</dbReference>
<evidence type="ECO:0000313" key="6">
    <source>
        <dbReference type="EMBL" id="SHI94955.1"/>
    </source>
</evidence>
<dbReference type="InterPro" id="IPR036271">
    <property type="entry name" value="Tet_transcr_reg_TetR-rel_C_sf"/>
</dbReference>
<feature type="domain" description="HTH tetR-type" evidence="5">
    <location>
        <begin position="111"/>
        <end position="171"/>
    </location>
</feature>
<dbReference type="STRING" id="1121393.SAMN02745216_00771"/>
<dbReference type="Gene3D" id="1.10.1660.10">
    <property type="match status" value="1"/>
</dbReference>
<dbReference type="EMBL" id="FQZU01000003">
    <property type="protein sequence ID" value="SHI94955.1"/>
    <property type="molecule type" value="Genomic_DNA"/>
</dbReference>
<feature type="DNA-binding region" description="H-T-H motif" evidence="2">
    <location>
        <begin position="134"/>
        <end position="153"/>
    </location>
</feature>
<sequence length="300" mass="33541">MADSHDKKWFRIAELERQSGVSRRTIHFYLQEGLLHAPMKTGKTMAYYDEAHLERLKIICAAKKQGMPLFAIREKISAMKGAPDLPARNKGVGGAGARKTAKKMPKSAQGNKTREAILDLACSIFRSEGYKGAKVSDITKRLNVGKGTFYFYFSDKKELFLECVPRIFAELFSDGWDEIGRERDPMVRLQLRAKAVLPVLKEFCAILALCKEAVEDPDPKLKDLGNRVFTSIRKPIETDLIKGMKMGLFRDVDAKLTSAIIVGIAEGLQYLQSCEEGFGMASAQQSLLDFFRYGVAGDAR</sequence>
<dbReference type="RefSeq" id="WP_073473043.1">
    <property type="nucleotide sequence ID" value="NZ_FQZU01000003.1"/>
</dbReference>
<dbReference type="InterPro" id="IPR009061">
    <property type="entry name" value="DNA-bd_dom_put_sf"/>
</dbReference>
<dbReference type="PROSITE" id="PS50977">
    <property type="entry name" value="HTH_TETR_2"/>
    <property type="match status" value="1"/>
</dbReference>
<dbReference type="Gene3D" id="1.10.357.10">
    <property type="entry name" value="Tetracycline Repressor, domain 2"/>
    <property type="match status" value="1"/>
</dbReference>
<keyword evidence="7" id="KW-1185">Reference proteome</keyword>
<gene>
    <name evidence="6" type="ORF">SAMN02745216_00771</name>
</gene>
<dbReference type="GO" id="GO:0003677">
    <property type="term" value="F:DNA binding"/>
    <property type="evidence" value="ECO:0007669"/>
    <property type="project" value="UniProtKB-UniRule"/>
</dbReference>
<dbReference type="InterPro" id="IPR000551">
    <property type="entry name" value="MerR-type_HTH_dom"/>
</dbReference>
<dbReference type="Pfam" id="PF13411">
    <property type="entry name" value="MerR_1"/>
    <property type="match status" value="1"/>
</dbReference>
<organism evidence="6 7">
    <name type="scientific">Desulfatibacillum alkenivorans DSM 16219</name>
    <dbReference type="NCBI Taxonomy" id="1121393"/>
    <lineage>
        <taxon>Bacteria</taxon>
        <taxon>Pseudomonadati</taxon>
        <taxon>Thermodesulfobacteriota</taxon>
        <taxon>Desulfobacteria</taxon>
        <taxon>Desulfobacterales</taxon>
        <taxon>Desulfatibacillaceae</taxon>
        <taxon>Desulfatibacillum</taxon>
    </lineage>
</organism>
<feature type="region of interest" description="Disordered" evidence="3">
    <location>
        <begin position="87"/>
        <end position="108"/>
    </location>
</feature>
<dbReference type="InterPro" id="IPR001647">
    <property type="entry name" value="HTH_TetR"/>
</dbReference>
<dbReference type="SMART" id="SM00422">
    <property type="entry name" value="HTH_MERR"/>
    <property type="match status" value="1"/>
</dbReference>
<dbReference type="GO" id="GO:0006355">
    <property type="term" value="P:regulation of DNA-templated transcription"/>
    <property type="evidence" value="ECO:0007669"/>
    <property type="project" value="InterPro"/>
</dbReference>
<evidence type="ECO:0000256" key="1">
    <source>
        <dbReference type="ARBA" id="ARBA00023125"/>
    </source>
</evidence>
<protein>
    <submittedName>
        <fullName evidence="6">Transcriptional regulator, TetR family</fullName>
    </submittedName>
</protein>
<evidence type="ECO:0000256" key="2">
    <source>
        <dbReference type="PROSITE-ProRule" id="PRU00335"/>
    </source>
</evidence>
<dbReference type="InterPro" id="IPR050624">
    <property type="entry name" value="HTH-type_Tx_Regulator"/>
</dbReference>
<evidence type="ECO:0000259" key="5">
    <source>
        <dbReference type="PROSITE" id="PS50977"/>
    </source>
</evidence>
<feature type="domain" description="HTH merR-type" evidence="4">
    <location>
        <begin position="9"/>
        <end position="78"/>
    </location>
</feature>
<dbReference type="AlphaFoldDB" id="A0A1M6FBB2"/>
<proteinExistence type="predicted"/>
<dbReference type="SUPFAM" id="SSF46689">
    <property type="entry name" value="Homeodomain-like"/>
    <property type="match status" value="1"/>
</dbReference>
<dbReference type="Proteomes" id="UP000183994">
    <property type="component" value="Unassembled WGS sequence"/>
</dbReference>
<evidence type="ECO:0000313" key="7">
    <source>
        <dbReference type="Proteomes" id="UP000183994"/>
    </source>
</evidence>
<dbReference type="PRINTS" id="PR00455">
    <property type="entry name" value="HTHTETR"/>
</dbReference>